<dbReference type="GO" id="GO:0009116">
    <property type="term" value="P:nucleoside metabolic process"/>
    <property type="evidence" value="ECO:0007669"/>
    <property type="project" value="InterPro"/>
</dbReference>
<sequence length="274" mass="30186">MGGEELSKEDHQDHEEEKTPIISEMIGSISPFSADSPATTNPSGTVDPTDVAHLEFRNYNVPQGDGVNLLGQVLGYWTEKIYIYIFCSVPGVPNNPVSLLWVEVSRKWLKLAASLEGMELERSVDWSFCLRENPKSAVGLSGSTSNIFMGQCSLKGFSFRNFQARLMKDLYFSQILRVNMRSWASDALSRASFLENFLQFLLAKEPNASSCTLLVQTCLPNGFPSLVICGMSDLAGRQSGENRIDKFGSLAALNTAKSVLKFISKLPVKGVARL</sequence>
<proteinExistence type="predicted"/>
<protein>
    <submittedName>
        <fullName evidence="2">Uncharacterized protein</fullName>
    </submittedName>
</protein>
<dbReference type="OrthoDB" id="1916878at2759"/>
<dbReference type="InterPro" id="IPR035994">
    <property type="entry name" value="Nucleoside_phosphorylase_sf"/>
</dbReference>
<evidence type="ECO:0000313" key="2">
    <source>
        <dbReference type="EMBL" id="KAJ4830234.1"/>
    </source>
</evidence>
<organism evidence="2 3">
    <name type="scientific">Turnera subulata</name>
    <dbReference type="NCBI Taxonomy" id="218843"/>
    <lineage>
        <taxon>Eukaryota</taxon>
        <taxon>Viridiplantae</taxon>
        <taxon>Streptophyta</taxon>
        <taxon>Embryophyta</taxon>
        <taxon>Tracheophyta</taxon>
        <taxon>Spermatophyta</taxon>
        <taxon>Magnoliopsida</taxon>
        <taxon>eudicotyledons</taxon>
        <taxon>Gunneridae</taxon>
        <taxon>Pentapetalae</taxon>
        <taxon>rosids</taxon>
        <taxon>fabids</taxon>
        <taxon>Malpighiales</taxon>
        <taxon>Passifloraceae</taxon>
        <taxon>Turnera</taxon>
    </lineage>
</organism>
<evidence type="ECO:0000313" key="3">
    <source>
        <dbReference type="Proteomes" id="UP001141552"/>
    </source>
</evidence>
<dbReference type="Proteomes" id="UP001141552">
    <property type="component" value="Unassembled WGS sequence"/>
</dbReference>
<dbReference type="AlphaFoldDB" id="A0A9Q0J6L4"/>
<feature type="compositionally biased region" description="Basic and acidic residues" evidence="1">
    <location>
        <begin position="1"/>
        <end position="19"/>
    </location>
</feature>
<feature type="region of interest" description="Disordered" evidence="1">
    <location>
        <begin position="1"/>
        <end position="20"/>
    </location>
</feature>
<dbReference type="Gene3D" id="3.40.50.1580">
    <property type="entry name" value="Nucleoside phosphorylase domain"/>
    <property type="match status" value="1"/>
</dbReference>
<dbReference type="PANTHER" id="PTHR21234:SF30">
    <property type="entry name" value="PHOSPHORYLASE SUPERFAMILY PROTEIN"/>
    <property type="match status" value="1"/>
</dbReference>
<accession>A0A9Q0J6L4</accession>
<name>A0A9Q0J6L4_9ROSI</name>
<reference evidence="2" key="2">
    <citation type="journal article" date="2023" name="Plants (Basel)">
        <title>Annotation of the Turnera subulata (Passifloraceae) Draft Genome Reveals the S-Locus Evolved after the Divergence of Turneroideae from Passifloroideae in a Stepwise Manner.</title>
        <authorList>
            <person name="Henning P.M."/>
            <person name="Roalson E.H."/>
            <person name="Mir W."/>
            <person name="McCubbin A.G."/>
            <person name="Shore J.S."/>
        </authorList>
    </citation>
    <scope>NUCLEOTIDE SEQUENCE</scope>
    <source>
        <strain evidence="2">F60SS</strain>
    </source>
</reference>
<gene>
    <name evidence="2" type="ORF">Tsubulata_037558</name>
</gene>
<dbReference type="GO" id="GO:0003824">
    <property type="term" value="F:catalytic activity"/>
    <property type="evidence" value="ECO:0007669"/>
    <property type="project" value="InterPro"/>
</dbReference>
<dbReference type="PANTHER" id="PTHR21234">
    <property type="entry name" value="PURINE NUCLEOSIDE PHOSPHORYLASE"/>
    <property type="match status" value="1"/>
</dbReference>
<reference evidence="2" key="1">
    <citation type="submission" date="2022-02" db="EMBL/GenBank/DDBJ databases">
        <authorList>
            <person name="Henning P.M."/>
            <person name="McCubbin A.G."/>
            <person name="Shore J.S."/>
        </authorList>
    </citation>
    <scope>NUCLEOTIDE SEQUENCE</scope>
    <source>
        <strain evidence="2">F60SS</strain>
        <tissue evidence="2">Leaves</tissue>
    </source>
</reference>
<evidence type="ECO:0000256" key="1">
    <source>
        <dbReference type="SAM" id="MobiDB-lite"/>
    </source>
</evidence>
<comment type="caution">
    <text evidence="2">The sequence shown here is derived from an EMBL/GenBank/DDBJ whole genome shotgun (WGS) entry which is preliminary data.</text>
</comment>
<dbReference type="EMBL" id="JAKUCV010005695">
    <property type="protein sequence ID" value="KAJ4830234.1"/>
    <property type="molecule type" value="Genomic_DNA"/>
</dbReference>
<keyword evidence="3" id="KW-1185">Reference proteome</keyword>